<protein>
    <recommendedName>
        <fullName evidence="2">separase</fullName>
        <ecNumber evidence="2">3.4.22.49</ecNumber>
    </recommendedName>
</protein>
<keyword evidence="9" id="KW-1185">Reference proteome</keyword>
<evidence type="ECO:0000256" key="6">
    <source>
        <dbReference type="SAM" id="MobiDB-lite"/>
    </source>
</evidence>
<dbReference type="GO" id="GO:0006508">
    <property type="term" value="P:proteolysis"/>
    <property type="evidence" value="ECO:0007669"/>
    <property type="project" value="InterPro"/>
</dbReference>
<keyword evidence="3" id="KW-0378">Hydrolase</keyword>
<reference evidence="8" key="1">
    <citation type="journal article" date="2020" name="Stud. Mycol.">
        <title>101 Dothideomycetes genomes: a test case for predicting lifestyles and emergence of pathogens.</title>
        <authorList>
            <person name="Haridas S."/>
            <person name="Albert R."/>
            <person name="Binder M."/>
            <person name="Bloem J."/>
            <person name="Labutti K."/>
            <person name="Salamov A."/>
            <person name="Andreopoulos B."/>
            <person name="Baker S."/>
            <person name="Barry K."/>
            <person name="Bills G."/>
            <person name="Bluhm B."/>
            <person name="Cannon C."/>
            <person name="Castanera R."/>
            <person name="Culley D."/>
            <person name="Daum C."/>
            <person name="Ezra D."/>
            <person name="Gonzalez J."/>
            <person name="Henrissat B."/>
            <person name="Kuo A."/>
            <person name="Liang C."/>
            <person name="Lipzen A."/>
            <person name="Lutzoni F."/>
            <person name="Magnuson J."/>
            <person name="Mondo S."/>
            <person name="Nolan M."/>
            <person name="Ohm R."/>
            <person name="Pangilinan J."/>
            <person name="Park H.-J."/>
            <person name="Ramirez L."/>
            <person name="Alfaro M."/>
            <person name="Sun H."/>
            <person name="Tritt A."/>
            <person name="Yoshinaga Y."/>
            <person name="Zwiers L.-H."/>
            <person name="Turgeon B."/>
            <person name="Goodwin S."/>
            <person name="Spatafora J."/>
            <person name="Crous P."/>
            <person name="Grigoriev I."/>
        </authorList>
    </citation>
    <scope>NUCLEOTIDE SEQUENCE</scope>
    <source>
        <strain evidence="8">ATCC 16933</strain>
    </source>
</reference>
<evidence type="ECO:0000256" key="2">
    <source>
        <dbReference type="ARBA" id="ARBA00012489"/>
    </source>
</evidence>
<feature type="compositionally biased region" description="Polar residues" evidence="6">
    <location>
        <begin position="829"/>
        <end position="846"/>
    </location>
</feature>
<evidence type="ECO:0000313" key="8">
    <source>
        <dbReference type="EMBL" id="KAF2461407.1"/>
    </source>
</evidence>
<feature type="compositionally biased region" description="Basic and acidic residues" evidence="6">
    <location>
        <begin position="1435"/>
        <end position="1444"/>
    </location>
</feature>
<evidence type="ECO:0000256" key="3">
    <source>
        <dbReference type="ARBA" id="ARBA00022801"/>
    </source>
</evidence>
<name>A0A6A6PCD0_9PEZI</name>
<dbReference type="InterPro" id="IPR011990">
    <property type="entry name" value="TPR-like_helical_dom_sf"/>
</dbReference>
<gene>
    <name evidence="8" type="ORF">BDY21DRAFT_332018</name>
</gene>
<feature type="compositionally biased region" description="Basic and acidic residues" evidence="6">
    <location>
        <begin position="690"/>
        <end position="699"/>
    </location>
</feature>
<dbReference type="GO" id="GO:0044732">
    <property type="term" value="C:mitotic spindle pole body"/>
    <property type="evidence" value="ECO:0007669"/>
    <property type="project" value="TreeGrafter"/>
</dbReference>
<feature type="region of interest" description="Disordered" evidence="6">
    <location>
        <begin position="1419"/>
        <end position="1482"/>
    </location>
</feature>
<proteinExistence type="predicted"/>
<evidence type="ECO:0000256" key="5">
    <source>
        <dbReference type="PROSITE-ProRule" id="PRU00339"/>
    </source>
</evidence>
<organism evidence="8 9">
    <name type="scientific">Lineolata rhizophorae</name>
    <dbReference type="NCBI Taxonomy" id="578093"/>
    <lineage>
        <taxon>Eukaryota</taxon>
        <taxon>Fungi</taxon>
        <taxon>Dikarya</taxon>
        <taxon>Ascomycota</taxon>
        <taxon>Pezizomycotina</taxon>
        <taxon>Dothideomycetes</taxon>
        <taxon>Dothideomycetes incertae sedis</taxon>
        <taxon>Lineolatales</taxon>
        <taxon>Lineolataceae</taxon>
        <taxon>Lineolata</taxon>
    </lineage>
</organism>
<keyword evidence="4" id="KW-0159">Chromosome partition</keyword>
<dbReference type="PROSITE" id="PS50005">
    <property type="entry name" value="TPR"/>
    <property type="match status" value="1"/>
</dbReference>
<feature type="region of interest" description="Disordered" evidence="6">
    <location>
        <begin position="677"/>
        <end position="733"/>
    </location>
</feature>
<dbReference type="GO" id="GO:0072686">
    <property type="term" value="C:mitotic spindle"/>
    <property type="evidence" value="ECO:0007669"/>
    <property type="project" value="TreeGrafter"/>
</dbReference>
<evidence type="ECO:0000259" key="7">
    <source>
        <dbReference type="PROSITE" id="PS51700"/>
    </source>
</evidence>
<dbReference type="InterPro" id="IPR005314">
    <property type="entry name" value="Peptidase_C50"/>
</dbReference>
<dbReference type="OrthoDB" id="10255632at2759"/>
<dbReference type="GO" id="GO:0005634">
    <property type="term" value="C:nucleus"/>
    <property type="evidence" value="ECO:0007669"/>
    <property type="project" value="InterPro"/>
</dbReference>
<dbReference type="Proteomes" id="UP000799766">
    <property type="component" value="Unassembled WGS sequence"/>
</dbReference>
<dbReference type="PANTHER" id="PTHR12792:SF0">
    <property type="entry name" value="SEPARIN"/>
    <property type="match status" value="1"/>
</dbReference>
<feature type="region of interest" description="Disordered" evidence="6">
    <location>
        <begin position="829"/>
        <end position="856"/>
    </location>
</feature>
<dbReference type="GO" id="GO:0005737">
    <property type="term" value="C:cytoplasm"/>
    <property type="evidence" value="ECO:0007669"/>
    <property type="project" value="TreeGrafter"/>
</dbReference>
<dbReference type="GO" id="GO:0004197">
    <property type="term" value="F:cysteine-type endopeptidase activity"/>
    <property type="evidence" value="ECO:0007669"/>
    <property type="project" value="InterPro"/>
</dbReference>
<keyword evidence="5" id="KW-0802">TPR repeat</keyword>
<dbReference type="PROSITE" id="PS51700">
    <property type="entry name" value="SEPARIN"/>
    <property type="match status" value="1"/>
</dbReference>
<accession>A0A6A6PCD0</accession>
<dbReference type="EMBL" id="MU001671">
    <property type="protein sequence ID" value="KAF2461407.1"/>
    <property type="molecule type" value="Genomic_DNA"/>
</dbReference>
<dbReference type="Pfam" id="PF03568">
    <property type="entry name" value="Separin_C"/>
    <property type="match status" value="1"/>
</dbReference>
<dbReference type="EC" id="3.4.22.49" evidence="2"/>
<sequence length="1515" mass="166857">MQFPKVKISNVYMGFYSFASKSGDAGPALRALRRAVDLLVGASPAEKEAGILAVKWERLGRLYEAVGQYEQALEAFRNAVNVQVELGALAPAVDLATSKPLLDIVGSNDALVHVGNLLCSFYTVLSQLGPDVGSRLDGFLGPECAEEEMGLLLEWQLHLLATSELAKLPSSSRARVVSEIALHLFRVYSVKEHPLRRLRVATTLFRLESEYDGVVSEDIEAKAMECGGTAIEKAAGNDKGLLDFLPHIQSSFNVALAFRDETPPVAKLKSALAMWQSVVDSAESWEWIQAHIDGTEVWLQQLESIADYFDVQCYGNLRVPTLRIIARARELRRPLEPSLVVSAFCKLGIQYLHLGYSGKAGLVLAKAQGWLDSSSKVTTEAKLEWHLAYAEYMLCIGNVSKGMSYLDAAETMAYDDPDFTDLKAHVLSSTRHVKQNKIMADALYAYSLASLKNGNSSQAFLFAKRCLKVNQRVWATLESRARRRNLSPRQVDNGTDTEMDAVVEGVAAMSIACNTKPKDSERQQMPNGPMFWPAVCALYRSFVLIARLYDFQGLFQETVYNANQALKIAQAARSDGMTKRTLSLLATYWTRCSKPDNASDYLGRYTRPRTGGDSLDDVMHHISSAQVYRLLGNFDDELEAYDLADCVLKKLAAPDYVDSLERIKPDNDDSLAHGMSALTLESTSASRTTRSKETMESRTTRTPKTAPKRATRAPSRMSRAPTRKPVPAPKEDLTTLGSLQAEVLQRKALAMLAQDDLNAALSFLAEAETLKLMQEAAVQQSLSNFRCLLAQGMKEMATDFTYNSLPESTISFPAIARFSSKASNEQERFLSTTTNLAKSTSRSASPQKGKDNKGAKAQKTDFIVTLRKARECILEVQAQAVRSSSNMTVRNVCDVLSQITVLLSVTNPAQCGGSFHPLYAAFMSELPRNKAHTVGQSIVEIDKAKVPKEQLLRWPKAAGEHETPSFSASQFQQDYIDIIPESWTAVALSLNESADELYITRYQARESPFILRLPMDRHNSRDMDEEIFNFEDGKQELSDIIQQSNISAQKAKELKGKGAKTAWWSEREALDSRLKELLVNMENVWLGGFRGILSQHSRQPQLLARFHKSFQSSLDRHLPSRQGSKGGSYPVNLDMRILELFVGLGDSTDESLDIDEQLMDLLYFVVDILQFSGEKNAYDEIDFDALTVELLDALRDYHSSSATIDTSPKHTILILDKNLHGFPWESLPCLTGLSVSRLPSLESLRSRILHAKAASQVPAESFSGHSISIGSGTSILNPSGDLSQTQTTLTAPLTSLPASWTHLSGRSPTEDEFSTALATQQLLLYFGHGSGAQYIKSRTVKRLHPESRCATAWLMGCSSGAIAENGDYEPSGMVLSYLTAGSPAVVATLWDVTDKDIDRFSVRCGEKWGLWSEGLAPDTGLGPKAGGNAKKKGKGKEVEVESARGAKRGGGCAESERGGRLGSRERRDLMEEDSNGAQKNKSLVEAVARSREACYLRYLNGAAPVVYGIPVYLVD</sequence>
<dbReference type="InterPro" id="IPR019734">
    <property type="entry name" value="TPR_rpt"/>
</dbReference>
<dbReference type="SMART" id="SM00028">
    <property type="entry name" value="TPR"/>
    <property type="match status" value="4"/>
</dbReference>
<feature type="compositionally biased region" description="Polar residues" evidence="6">
    <location>
        <begin position="679"/>
        <end position="688"/>
    </location>
</feature>
<feature type="repeat" description="TPR" evidence="5">
    <location>
        <begin position="53"/>
        <end position="86"/>
    </location>
</feature>
<feature type="compositionally biased region" description="Basic and acidic residues" evidence="6">
    <location>
        <begin position="1454"/>
        <end position="1469"/>
    </location>
</feature>
<evidence type="ECO:0000256" key="4">
    <source>
        <dbReference type="ARBA" id="ARBA00022829"/>
    </source>
</evidence>
<evidence type="ECO:0000256" key="1">
    <source>
        <dbReference type="ARBA" id="ARBA00000451"/>
    </source>
</evidence>
<comment type="catalytic activity">
    <reaction evidence="1">
        <text>All bonds known to be hydrolyzed by this endopeptidase have arginine in P1 and an acidic residue in P4. P6 is often occupied by an acidic residue or by a hydroxy-amino-acid residue, the phosphorylation of which enhances cleavage.</text>
        <dbReference type="EC" id="3.4.22.49"/>
    </reaction>
</comment>
<evidence type="ECO:0000313" key="9">
    <source>
        <dbReference type="Proteomes" id="UP000799766"/>
    </source>
</evidence>
<feature type="domain" description="Peptidase C50" evidence="7">
    <location>
        <begin position="1269"/>
        <end position="1368"/>
    </location>
</feature>
<dbReference type="InterPro" id="IPR030397">
    <property type="entry name" value="SEPARIN_core_dom"/>
</dbReference>
<dbReference type="SUPFAM" id="SSF48452">
    <property type="entry name" value="TPR-like"/>
    <property type="match status" value="1"/>
</dbReference>
<dbReference type="GO" id="GO:0051307">
    <property type="term" value="P:meiotic chromosome separation"/>
    <property type="evidence" value="ECO:0007669"/>
    <property type="project" value="TreeGrafter"/>
</dbReference>
<dbReference type="PANTHER" id="PTHR12792">
    <property type="entry name" value="EXTRA SPINDLE POLES 1-RELATED"/>
    <property type="match status" value="1"/>
</dbReference>